<dbReference type="EMBL" id="CAKJVE010000001">
    <property type="protein sequence ID" value="CAG9701771.1"/>
    <property type="molecule type" value="Genomic_DNA"/>
</dbReference>
<dbReference type="Proteomes" id="UP000789738">
    <property type="component" value="Unassembled WGS sequence"/>
</dbReference>
<proteinExistence type="predicted"/>
<dbReference type="Proteomes" id="UP001189143">
    <property type="component" value="Unassembled WGS sequence"/>
</dbReference>
<reference evidence="2" key="1">
    <citation type="submission" date="2021-10" db="EMBL/GenBank/DDBJ databases">
        <authorList>
            <person name="Mesa V."/>
        </authorList>
    </citation>
    <scope>NUCLEOTIDE SEQUENCE</scope>
    <source>
        <strain evidence="2">CC3_PB</strain>
    </source>
</reference>
<reference evidence="3" key="2">
    <citation type="submission" date="2022-10" db="EMBL/GenBank/DDBJ databases">
        <authorList>
            <person name="Aires J."/>
            <person name="Mesa V."/>
        </authorList>
    </citation>
    <scope>NUCLEOTIDE SEQUENCE</scope>
    <source>
        <strain evidence="3">Clostridium neonatale JD116</strain>
    </source>
</reference>
<evidence type="ECO:0000313" key="3">
    <source>
        <dbReference type="EMBL" id="CAI3550862.1"/>
    </source>
</evidence>
<gene>
    <name evidence="3" type="ORF">CNEO2_180036</name>
    <name evidence="2" type="ORF">CNEO_10272</name>
</gene>
<organism evidence="2 4">
    <name type="scientific">Clostridium neonatale</name>
    <dbReference type="NCBI Taxonomy" id="137838"/>
    <lineage>
        <taxon>Bacteria</taxon>
        <taxon>Bacillati</taxon>
        <taxon>Bacillota</taxon>
        <taxon>Clostridia</taxon>
        <taxon>Eubacteriales</taxon>
        <taxon>Clostridiaceae</taxon>
        <taxon>Clostridium</taxon>
    </lineage>
</organism>
<evidence type="ECO:0000256" key="1">
    <source>
        <dbReference type="SAM" id="SignalP"/>
    </source>
</evidence>
<sequence length="176" mass="19702">MKKKFVKFMSGLLISASFMSISVRASEVNEYSKSDIDGIAVEDNIETRAAAQSISSLSIIGYGWDANGAGNGWKGSYVGDINRSDLKDLWINTYQTGYGKIDYVKIDGKNVAYDYDKFAEEQYGEVKHWYHSIIIKDNELVKNLSTGHHTFEVRISSTNTTPYRSLSAEATFNIPN</sequence>
<evidence type="ECO:0000313" key="4">
    <source>
        <dbReference type="Proteomes" id="UP000789738"/>
    </source>
</evidence>
<accession>A0AA86JM60</accession>
<feature type="signal peptide" evidence="1">
    <location>
        <begin position="1"/>
        <end position="25"/>
    </location>
</feature>
<evidence type="ECO:0000313" key="2">
    <source>
        <dbReference type="EMBL" id="CAG9701771.1"/>
    </source>
</evidence>
<dbReference type="EMBL" id="CAMTCP010000099">
    <property type="protein sequence ID" value="CAI3550862.1"/>
    <property type="molecule type" value="Genomic_DNA"/>
</dbReference>
<dbReference type="AlphaFoldDB" id="A0AA86JM60"/>
<comment type="caution">
    <text evidence="2">The sequence shown here is derived from an EMBL/GenBank/DDBJ whole genome shotgun (WGS) entry which is preliminary data.</text>
</comment>
<name>A0AA86JM60_9CLOT</name>
<dbReference type="RefSeq" id="WP_210886397.1">
    <property type="nucleotide sequence ID" value="NZ_CAKJVE010000001.1"/>
</dbReference>
<feature type="chain" id="PRO_5042788155" evidence="1">
    <location>
        <begin position="26"/>
        <end position="176"/>
    </location>
</feature>
<protein>
    <submittedName>
        <fullName evidence="2">Uncharacterized protein</fullName>
    </submittedName>
</protein>
<keyword evidence="1" id="KW-0732">Signal</keyword>